<evidence type="ECO:0000313" key="2">
    <source>
        <dbReference type="Proteomes" id="UP000321574"/>
    </source>
</evidence>
<organism evidence="1 2">
    <name type="scientific">Cerasibacillus terrae</name>
    <dbReference type="NCBI Taxonomy" id="2498845"/>
    <lineage>
        <taxon>Bacteria</taxon>
        <taxon>Bacillati</taxon>
        <taxon>Bacillota</taxon>
        <taxon>Bacilli</taxon>
        <taxon>Bacillales</taxon>
        <taxon>Bacillaceae</taxon>
        <taxon>Cerasibacillus</taxon>
    </lineage>
</organism>
<dbReference type="OrthoDB" id="2193136at2"/>
<dbReference type="EMBL" id="VDUW01000009">
    <property type="protein sequence ID" value="TXL62546.1"/>
    <property type="molecule type" value="Genomic_DNA"/>
</dbReference>
<dbReference type="Proteomes" id="UP000321574">
    <property type="component" value="Unassembled WGS sequence"/>
</dbReference>
<dbReference type="AlphaFoldDB" id="A0A5C8NN11"/>
<evidence type="ECO:0000313" key="1">
    <source>
        <dbReference type="EMBL" id="TXL62546.1"/>
    </source>
</evidence>
<keyword evidence="2" id="KW-1185">Reference proteome</keyword>
<evidence type="ECO:0008006" key="3">
    <source>
        <dbReference type="Google" id="ProtNLM"/>
    </source>
</evidence>
<sequence>MKKKWVFIVIGLLLVVGIGGKVYMDKKEERKEAEKIEAERMSVEALKNTFADIKSIEIEKSGFDKKTGSFDVFVKMTNQKNESVNFGYNFWISEENLGAIIIEDAEVQVDGLTTNKVHVIYSNKEEDEV</sequence>
<proteinExistence type="predicted"/>
<protein>
    <recommendedName>
        <fullName evidence="3">DUF1433 domain-containing protein</fullName>
    </recommendedName>
</protein>
<comment type="caution">
    <text evidence="1">The sequence shown here is derived from an EMBL/GenBank/DDBJ whole genome shotgun (WGS) entry which is preliminary data.</text>
</comment>
<accession>A0A5C8NN11</accession>
<name>A0A5C8NN11_9BACI</name>
<reference evidence="1 2" key="1">
    <citation type="submission" date="2019-06" db="EMBL/GenBank/DDBJ databases">
        <title>Cerasibacillus sp. nov., isolated from maize field.</title>
        <authorList>
            <person name="Lin S.-Y."/>
            <person name="Tsai C.-F."/>
            <person name="Young C.-C."/>
        </authorList>
    </citation>
    <scope>NUCLEOTIDE SEQUENCE [LARGE SCALE GENOMIC DNA]</scope>
    <source>
        <strain evidence="1 2">CC-CFT480</strain>
    </source>
</reference>
<gene>
    <name evidence="1" type="ORF">FHP05_12125</name>
</gene>
<dbReference type="RefSeq" id="WP_147668610.1">
    <property type="nucleotide sequence ID" value="NZ_VDUW01000009.1"/>
</dbReference>